<dbReference type="Proteomes" id="UP000319715">
    <property type="component" value="Unassembled WGS sequence"/>
</dbReference>
<evidence type="ECO:0000313" key="2">
    <source>
        <dbReference type="EMBL" id="TQC76642.1"/>
    </source>
</evidence>
<protein>
    <recommendedName>
        <fullName evidence="4">HAD family hydrolase</fullName>
    </recommendedName>
</protein>
<comment type="caution">
    <text evidence="2">The sequence shown here is derived from an EMBL/GenBank/DDBJ whole genome shotgun (WGS) entry which is preliminary data.</text>
</comment>
<dbReference type="InterPro" id="IPR023214">
    <property type="entry name" value="HAD_sf"/>
</dbReference>
<organism evidence="2 3">
    <name type="scientific">Pantoea dispersa</name>
    <dbReference type="NCBI Taxonomy" id="59814"/>
    <lineage>
        <taxon>Bacteria</taxon>
        <taxon>Pseudomonadati</taxon>
        <taxon>Pseudomonadota</taxon>
        <taxon>Gammaproteobacteria</taxon>
        <taxon>Enterobacterales</taxon>
        <taxon>Erwiniaceae</taxon>
        <taxon>Pantoea</taxon>
    </lineage>
</organism>
<dbReference type="InterPro" id="IPR036412">
    <property type="entry name" value="HAD-like_sf"/>
</dbReference>
<sequence length="675" mass="78455">MSLKIKTVDVWDTLLRRKCHPDVVKMASARYLYLKYYDLHKQSDLNQLFLKRVEIERQIGKDNVEKGFDDEYLFEDVVFQWCNSLLVDCSSEKISAIRDELCEYEFNVELALTEPDSDIASLLENNPSDKTLFLSDFYMSNDRLKKLINKNGLGNLVSDGYSSADIKLNKRSGHLFDFIKKKYQLNGDDWLHIGDNEWSDKDQPEKRGIKTIHFMPAKEHQIRLTHELQFHDRNALYERTLLNIEMELNKLQKDNSDDVFKLGIKCSPFIVGYVLFVLEKAIENKCDKVFFFTREGEFFIKAFKIIIAKLQSDLPDIRFPEYELLEVSRLATFSASVKDVNINEMMRVWNLYSSQSMDALFKTLDIESDLLKDILVKHSITPEEIIRYPWQDDRVQSLFKNNDFVKIVSNHCLNKRNQLISYLSSKGLNNEKQNVCVVDVGWRGTIQDNIALILPEVNLHGIYLGLAKFLNEQPINSKKYSYGPDLNISNELPHFLDSVAPIEMITNSPSGSVIGYKEINGVTEAIRKIDHDENRAWEDFTEGFQRGILSSLDFWKEEVAIHVITSKELRPLAMKIWGDLITGTSDKLNDTFSNLTHNETFGLGGYVNKKHAPSLYDISCAFFNWNKRRELIDFIIANQWSDGVRKRKDLSFLNRTALALIIDLAMIYKRHFMRR</sequence>
<dbReference type="RefSeq" id="WP_141495231.1">
    <property type="nucleotide sequence ID" value="NZ_VICF01000001.1"/>
</dbReference>
<evidence type="ECO:0000256" key="1">
    <source>
        <dbReference type="ARBA" id="ARBA00022723"/>
    </source>
</evidence>
<proteinExistence type="predicted"/>
<keyword evidence="3" id="KW-1185">Reference proteome</keyword>
<keyword evidence="1" id="KW-0479">Metal-binding</keyword>
<dbReference type="EMBL" id="VICF01000001">
    <property type="protein sequence ID" value="TQC76642.1"/>
    <property type="molecule type" value="Genomic_DNA"/>
</dbReference>
<name>A0ABY3A380_9GAMM</name>
<evidence type="ECO:0000313" key="3">
    <source>
        <dbReference type="Proteomes" id="UP000319715"/>
    </source>
</evidence>
<gene>
    <name evidence="2" type="ORF">FK492_01135</name>
</gene>
<dbReference type="SUPFAM" id="SSF56784">
    <property type="entry name" value="HAD-like"/>
    <property type="match status" value="1"/>
</dbReference>
<accession>A0ABY3A380</accession>
<reference evidence="2 3" key="1">
    <citation type="submission" date="2019-06" db="EMBL/GenBank/DDBJ databases">
        <title>Pantoea dispersa Assembly.</title>
        <authorList>
            <person name="Wang J."/>
        </authorList>
    </citation>
    <scope>NUCLEOTIDE SEQUENCE [LARGE SCALE GENOMIC DNA]</scope>
    <source>
        <strain evidence="3">bio</strain>
    </source>
</reference>
<dbReference type="Gene3D" id="1.10.150.400">
    <property type="match status" value="1"/>
</dbReference>
<evidence type="ECO:0008006" key="4">
    <source>
        <dbReference type="Google" id="ProtNLM"/>
    </source>
</evidence>
<dbReference type="Gene3D" id="3.40.50.1000">
    <property type="entry name" value="HAD superfamily/HAD-like"/>
    <property type="match status" value="1"/>
</dbReference>